<feature type="compositionally biased region" description="Low complexity" evidence="1">
    <location>
        <begin position="63"/>
        <end position="72"/>
    </location>
</feature>
<feature type="region of interest" description="Disordered" evidence="1">
    <location>
        <begin position="1"/>
        <end position="76"/>
    </location>
</feature>
<sequence>MACLAASSGMQREAQSGRPNGRLQPAKSGTDEGSARMNRRRRRSFKSADAISKESLTYASRKTQTQTQTRTTNRPNALVRTESTRPIDRRLHVQSAVETTCLNEARPRIDRLKGLKGLPSR</sequence>
<organism evidence="2 3">
    <name type="scientific">Protopolystoma xenopodis</name>
    <dbReference type="NCBI Taxonomy" id="117903"/>
    <lineage>
        <taxon>Eukaryota</taxon>
        <taxon>Metazoa</taxon>
        <taxon>Spiralia</taxon>
        <taxon>Lophotrochozoa</taxon>
        <taxon>Platyhelminthes</taxon>
        <taxon>Monogenea</taxon>
        <taxon>Polyopisthocotylea</taxon>
        <taxon>Polystomatidea</taxon>
        <taxon>Polystomatidae</taxon>
        <taxon>Protopolystoma</taxon>
    </lineage>
</organism>
<evidence type="ECO:0000313" key="2">
    <source>
        <dbReference type="EMBL" id="VEL26812.1"/>
    </source>
</evidence>
<dbReference type="AlphaFoldDB" id="A0A448X2Z4"/>
<proteinExistence type="predicted"/>
<accession>A0A448X2Z4</accession>
<feature type="compositionally biased region" description="Polar residues" evidence="1">
    <location>
        <begin position="8"/>
        <end position="18"/>
    </location>
</feature>
<dbReference type="EMBL" id="CAAALY010082931">
    <property type="protein sequence ID" value="VEL26812.1"/>
    <property type="molecule type" value="Genomic_DNA"/>
</dbReference>
<keyword evidence="3" id="KW-1185">Reference proteome</keyword>
<evidence type="ECO:0000313" key="3">
    <source>
        <dbReference type="Proteomes" id="UP000784294"/>
    </source>
</evidence>
<name>A0A448X2Z4_9PLAT</name>
<protein>
    <submittedName>
        <fullName evidence="2">Uncharacterized protein</fullName>
    </submittedName>
</protein>
<gene>
    <name evidence="2" type="ORF">PXEA_LOCUS20252</name>
</gene>
<evidence type="ECO:0000256" key="1">
    <source>
        <dbReference type="SAM" id="MobiDB-lite"/>
    </source>
</evidence>
<dbReference type="Proteomes" id="UP000784294">
    <property type="component" value="Unassembled WGS sequence"/>
</dbReference>
<reference evidence="2" key="1">
    <citation type="submission" date="2018-11" db="EMBL/GenBank/DDBJ databases">
        <authorList>
            <consortium name="Pathogen Informatics"/>
        </authorList>
    </citation>
    <scope>NUCLEOTIDE SEQUENCE</scope>
</reference>
<comment type="caution">
    <text evidence="2">The sequence shown here is derived from an EMBL/GenBank/DDBJ whole genome shotgun (WGS) entry which is preliminary data.</text>
</comment>